<dbReference type="AlphaFoldDB" id="A0A0F8WHJ3"/>
<evidence type="ECO:0000313" key="1">
    <source>
        <dbReference type="EMBL" id="KKK47645.1"/>
    </source>
</evidence>
<protein>
    <submittedName>
        <fullName evidence="1">Uncharacterized protein</fullName>
    </submittedName>
</protein>
<reference evidence="1" key="1">
    <citation type="journal article" date="2015" name="Nature">
        <title>Complex archaea that bridge the gap between prokaryotes and eukaryotes.</title>
        <authorList>
            <person name="Spang A."/>
            <person name="Saw J.H."/>
            <person name="Jorgensen S.L."/>
            <person name="Zaremba-Niedzwiedzka K."/>
            <person name="Martijn J."/>
            <person name="Lind A.E."/>
            <person name="van Eijk R."/>
            <person name="Schleper C."/>
            <person name="Guy L."/>
            <person name="Ettema T.J."/>
        </authorList>
    </citation>
    <scope>NUCLEOTIDE SEQUENCE</scope>
</reference>
<dbReference type="EMBL" id="LAZR01069471">
    <property type="protein sequence ID" value="KKK47645.1"/>
    <property type="molecule type" value="Genomic_DNA"/>
</dbReference>
<sequence>MKCDTCKYGKMCFLRKRHMEMIDIIIADITDTCEPEYSKTCKTAAELFAGCVNYEEGI</sequence>
<comment type="caution">
    <text evidence="1">The sequence shown here is derived from an EMBL/GenBank/DDBJ whole genome shotgun (WGS) entry which is preliminary data.</text>
</comment>
<name>A0A0F8WHJ3_9ZZZZ</name>
<gene>
    <name evidence="1" type="ORF">LCGC14_3153110</name>
</gene>
<organism evidence="1">
    <name type="scientific">marine sediment metagenome</name>
    <dbReference type="NCBI Taxonomy" id="412755"/>
    <lineage>
        <taxon>unclassified sequences</taxon>
        <taxon>metagenomes</taxon>
        <taxon>ecological metagenomes</taxon>
    </lineage>
</organism>
<accession>A0A0F8WHJ3</accession>
<proteinExistence type="predicted"/>